<dbReference type="Proteomes" id="UP000013456">
    <property type="component" value="Chromosome X"/>
</dbReference>
<dbReference type="CDD" id="cd01209">
    <property type="entry name" value="PTB_Shc"/>
    <property type="match status" value="1"/>
</dbReference>
<feature type="non-terminal residue" evidence="3">
    <location>
        <position position="200"/>
    </location>
</feature>
<evidence type="ECO:0000256" key="1">
    <source>
        <dbReference type="ARBA" id="ARBA00022604"/>
    </source>
</evidence>
<dbReference type="InterPro" id="IPR051235">
    <property type="entry name" value="CEP152/SHC-Transforming"/>
</dbReference>
<dbReference type="Gene3D" id="2.30.29.30">
    <property type="entry name" value="Pleckstrin-homology domain (PH domain)/Phosphotyrosine-binding domain (PTB)"/>
    <property type="match status" value="1"/>
</dbReference>
<dbReference type="SMART" id="SM00462">
    <property type="entry name" value="PTB"/>
    <property type="match status" value="1"/>
</dbReference>
<organism evidence="3">
    <name type="scientific">Macaca mulatta</name>
    <name type="common">Rhesus macaque</name>
    <dbReference type="NCBI Taxonomy" id="9544"/>
    <lineage>
        <taxon>Eukaryota</taxon>
        <taxon>Metazoa</taxon>
        <taxon>Chordata</taxon>
        <taxon>Craniata</taxon>
        <taxon>Vertebrata</taxon>
        <taxon>Euteleostomi</taxon>
        <taxon>Mammalia</taxon>
        <taxon>Eutheria</taxon>
        <taxon>Euarchontoglires</taxon>
        <taxon>Primates</taxon>
        <taxon>Haplorrhini</taxon>
        <taxon>Catarrhini</taxon>
        <taxon>Cercopithecidae</taxon>
        <taxon>Cercopithecinae</taxon>
        <taxon>Macaca</taxon>
    </lineage>
</organism>
<dbReference type="PRINTS" id="PR00629">
    <property type="entry name" value="SHCPIDOMAIN"/>
</dbReference>
<dbReference type="GO" id="GO:0035556">
    <property type="term" value="P:intracellular signal transduction"/>
    <property type="evidence" value="ECO:0007669"/>
    <property type="project" value="InterPro"/>
</dbReference>
<dbReference type="InterPro" id="IPR006019">
    <property type="entry name" value="PID_Shc-like"/>
</dbReference>
<evidence type="ECO:0000313" key="3">
    <source>
        <dbReference type="EMBL" id="EHH30797.1"/>
    </source>
</evidence>
<sequence length="200" mass="21956">MNKLSGGGGCRTQVEAGQLGGEEWTHHGSSVNKPMQGWLHPNDKVMGPGVSYLIWYMGCVEILQSMSTLDFNTWTQVTREAINQVCEAVLGAKGVTRKRKPCSHPLSSILGRSNLNFAGMPITLTTSTSSLNLMVTDCKQDTAKYVANVAKDPVNWKACHILECPEGLAQDVISTIGQAFELHFKQYLRKPPKSVTPHDR</sequence>
<dbReference type="InterPro" id="IPR011993">
    <property type="entry name" value="PH-like_dom_sf"/>
</dbReference>
<dbReference type="Pfam" id="PF00640">
    <property type="entry name" value="PID"/>
    <property type="match status" value="1"/>
</dbReference>
<dbReference type="PANTHER" id="PTHR10337">
    <property type="entry name" value="SHC TRANSFORMING PROTEIN"/>
    <property type="match status" value="1"/>
</dbReference>
<protein>
    <recommendedName>
        <fullName evidence="2">PID domain-containing protein</fullName>
    </recommendedName>
</protein>
<dbReference type="PROSITE" id="PS01179">
    <property type="entry name" value="PID"/>
    <property type="match status" value="1"/>
</dbReference>
<dbReference type="InterPro" id="IPR006020">
    <property type="entry name" value="PTB/PI_dom"/>
</dbReference>
<reference evidence="3" key="1">
    <citation type="journal article" date="2011" name="Nat. Biotechnol.">
        <title>Genome sequencing and comparison of two nonhuman primate animal models, the cynomolgus and Chinese rhesus macaques.</title>
        <authorList>
            <person name="Yan G."/>
            <person name="Zhang G."/>
            <person name="Fang X."/>
            <person name="Zhang Y."/>
            <person name="Li C."/>
            <person name="Ling F."/>
            <person name="Cooper D.N."/>
            <person name="Li Q."/>
            <person name="Li Y."/>
            <person name="van Gool A.J."/>
            <person name="Du H."/>
            <person name="Chen J."/>
            <person name="Chen R."/>
            <person name="Zhang P."/>
            <person name="Huang Z."/>
            <person name="Thompson J.R."/>
            <person name="Meng Y."/>
            <person name="Bai Y."/>
            <person name="Wang J."/>
            <person name="Zhuo M."/>
            <person name="Wang T."/>
            <person name="Huang Y."/>
            <person name="Wei L."/>
            <person name="Li J."/>
            <person name="Wang Z."/>
            <person name="Hu H."/>
            <person name="Yang P."/>
            <person name="Le L."/>
            <person name="Stenson P.D."/>
            <person name="Li B."/>
            <person name="Liu X."/>
            <person name="Ball E.V."/>
            <person name="An N."/>
            <person name="Huang Q."/>
            <person name="Zhang Y."/>
            <person name="Fan W."/>
            <person name="Zhang X."/>
            <person name="Li Y."/>
            <person name="Wang W."/>
            <person name="Katze M.G."/>
            <person name="Su B."/>
            <person name="Nielsen R."/>
            <person name="Yang H."/>
            <person name="Wang J."/>
            <person name="Wang X."/>
            <person name="Wang J."/>
        </authorList>
    </citation>
    <scope>NUCLEOTIDE SEQUENCE [LARGE SCALE GENOMIC DNA]</scope>
    <source>
        <strain evidence="3">CR-5</strain>
    </source>
</reference>
<accession>G7NRR8</accession>
<dbReference type="EMBL" id="CM001273">
    <property type="protein sequence ID" value="EHH30797.1"/>
    <property type="molecule type" value="Genomic_DNA"/>
</dbReference>
<name>G7NRR8_MACMU</name>
<dbReference type="SUPFAM" id="SSF50729">
    <property type="entry name" value="PH domain-like"/>
    <property type="match status" value="1"/>
</dbReference>
<proteinExistence type="predicted"/>
<dbReference type="AlphaFoldDB" id="G7NRR8"/>
<gene>
    <name evidence="3" type="ORF">EGK_20577</name>
</gene>
<dbReference type="PANTHER" id="PTHR10337:SF2">
    <property type="entry name" value="SHC-TRANSFORMING PROTEIN 1"/>
    <property type="match status" value="1"/>
</dbReference>
<keyword evidence="1" id="KW-0341">Growth regulation</keyword>
<feature type="domain" description="PID" evidence="2">
    <location>
        <begin position="46"/>
        <end position="200"/>
    </location>
</feature>
<evidence type="ECO:0000259" key="2">
    <source>
        <dbReference type="PROSITE" id="PS01179"/>
    </source>
</evidence>